<evidence type="ECO:0000313" key="4">
    <source>
        <dbReference type="Proteomes" id="UP000032545"/>
    </source>
</evidence>
<dbReference type="Proteomes" id="UP000032545">
    <property type="component" value="Unassembled WGS sequence"/>
</dbReference>
<reference evidence="4" key="1">
    <citation type="submission" date="2015-02" db="EMBL/GenBank/DDBJ databases">
        <title>Draft Genome of Frankia sp. CpI1-S.</title>
        <authorList>
            <person name="Oshone R.T."/>
            <person name="Ngom M."/>
            <person name="Ghodhbane-Gtari F."/>
            <person name="Gtari M."/>
            <person name="Morris K."/>
            <person name="Thomas K."/>
            <person name="Sen A."/>
            <person name="Tisa L.S."/>
        </authorList>
    </citation>
    <scope>NUCLEOTIDE SEQUENCE [LARGE SCALE GENOMIC DNA]</scope>
    <source>
        <strain evidence="4">CpI1-S</strain>
    </source>
</reference>
<evidence type="ECO:0000313" key="3">
    <source>
        <dbReference type="EMBL" id="KJE25187.1"/>
    </source>
</evidence>
<dbReference type="InterPro" id="IPR058158">
    <property type="entry name" value="Phage_zn-bd_3"/>
</dbReference>
<dbReference type="RefSeq" id="WP_044883120.1">
    <property type="nucleotide sequence ID" value="NZ_JYFN01000002.1"/>
</dbReference>
<name>A0A0D8BP54_9ACTN</name>
<accession>A0A0D8BP54</accession>
<gene>
    <name evidence="3" type="ORF">FF36_00320</name>
</gene>
<sequence length="109" mass="11398">MAGRDNEYERPILLGCGGCDARWTALTAAHCPTCHATFAGATTGFDAHRVNGVCQPPQLVGLRHDRGYWLVAGEQPPGRLLHRSREGAGGHGDPRGSAGPPGGEVRMAG</sequence>
<evidence type="ECO:0000259" key="2">
    <source>
        <dbReference type="Pfam" id="PF24071"/>
    </source>
</evidence>
<dbReference type="Pfam" id="PF24071">
    <property type="entry name" value="Phage_zn_bind_3"/>
    <property type="match status" value="1"/>
</dbReference>
<dbReference type="PATRIC" id="fig|1502723.3.peg.359"/>
<dbReference type="OrthoDB" id="4273840at2"/>
<proteinExistence type="predicted"/>
<reference evidence="3 4" key="2">
    <citation type="journal article" date="2016" name="Genome Announc.">
        <title>Permanent Draft Genome Sequences for Two Variants of Frankia sp. Strain CpI1, the First Frankia Strain Isolated from Root Nodules of Comptonia peregrina.</title>
        <authorList>
            <person name="Oshone R."/>
            <person name="Hurst S.G.IV."/>
            <person name="Abebe-Akele F."/>
            <person name="Simpson S."/>
            <person name="Morris K."/>
            <person name="Thomas W.K."/>
            <person name="Tisa L.S."/>
        </authorList>
    </citation>
    <scope>NUCLEOTIDE SEQUENCE [LARGE SCALE GENOMIC DNA]</scope>
    <source>
        <strain evidence="4">CpI1-S</strain>
    </source>
</reference>
<evidence type="ECO:0000256" key="1">
    <source>
        <dbReference type="SAM" id="MobiDB-lite"/>
    </source>
</evidence>
<dbReference type="EMBL" id="JYFN01000002">
    <property type="protein sequence ID" value="KJE25187.1"/>
    <property type="molecule type" value="Genomic_DNA"/>
</dbReference>
<keyword evidence="4" id="KW-1185">Reference proteome</keyword>
<protein>
    <recommendedName>
        <fullName evidence="2">Phage FDXHR zinc binding domain-containing protein</fullName>
    </recommendedName>
</protein>
<feature type="compositionally biased region" description="Basic and acidic residues" evidence="1">
    <location>
        <begin position="83"/>
        <end position="94"/>
    </location>
</feature>
<feature type="region of interest" description="Disordered" evidence="1">
    <location>
        <begin position="79"/>
        <end position="109"/>
    </location>
</feature>
<organism evidence="3 4">
    <name type="scientific">Frankia torreyi</name>
    <dbReference type="NCBI Taxonomy" id="1856"/>
    <lineage>
        <taxon>Bacteria</taxon>
        <taxon>Bacillati</taxon>
        <taxon>Actinomycetota</taxon>
        <taxon>Actinomycetes</taxon>
        <taxon>Frankiales</taxon>
        <taxon>Frankiaceae</taxon>
        <taxon>Frankia</taxon>
    </lineage>
</organism>
<comment type="caution">
    <text evidence="3">The sequence shown here is derived from an EMBL/GenBank/DDBJ whole genome shotgun (WGS) entry which is preliminary data.</text>
</comment>
<feature type="domain" description="Phage FDXHR zinc binding" evidence="2">
    <location>
        <begin position="15"/>
        <end position="58"/>
    </location>
</feature>
<dbReference type="AlphaFoldDB" id="A0A0D8BP54"/>